<dbReference type="PIRSF" id="PIRSF006806">
    <property type="entry name" value="FTHF_cligase"/>
    <property type="match status" value="1"/>
</dbReference>
<evidence type="ECO:0000256" key="1">
    <source>
        <dbReference type="ARBA" id="ARBA00010638"/>
    </source>
</evidence>
<dbReference type="EMBL" id="BAABCX010000001">
    <property type="protein sequence ID" value="GAA3526386.1"/>
    <property type="molecule type" value="Genomic_DNA"/>
</dbReference>
<protein>
    <recommendedName>
        <fullName evidence="4">5-formyltetrahydrofolate cyclo-ligase</fullName>
        <ecNumber evidence="4">6.3.3.2</ecNumber>
    </recommendedName>
</protein>
<reference evidence="6" key="1">
    <citation type="journal article" date="2019" name="Int. J. Syst. Evol. Microbiol.">
        <title>The Global Catalogue of Microorganisms (GCM) 10K type strain sequencing project: providing services to taxonomists for standard genome sequencing and annotation.</title>
        <authorList>
            <consortium name="The Broad Institute Genomics Platform"/>
            <consortium name="The Broad Institute Genome Sequencing Center for Infectious Disease"/>
            <person name="Wu L."/>
            <person name="Ma J."/>
        </authorList>
    </citation>
    <scope>NUCLEOTIDE SEQUENCE [LARGE SCALE GENOMIC DNA]</scope>
    <source>
        <strain evidence="6">JCM 17110</strain>
    </source>
</reference>
<dbReference type="Proteomes" id="UP001500795">
    <property type="component" value="Unassembled WGS sequence"/>
</dbReference>
<organism evidence="5 6">
    <name type="scientific">Zobellella aerophila</name>
    <dbReference type="NCBI Taxonomy" id="870480"/>
    <lineage>
        <taxon>Bacteria</taxon>
        <taxon>Pseudomonadati</taxon>
        <taxon>Pseudomonadota</taxon>
        <taxon>Gammaproteobacteria</taxon>
        <taxon>Aeromonadales</taxon>
        <taxon>Aeromonadaceae</taxon>
        <taxon>Zobellella</taxon>
    </lineage>
</organism>
<dbReference type="Gene3D" id="3.40.50.10420">
    <property type="entry name" value="NagB/RpiA/CoA transferase-like"/>
    <property type="match status" value="1"/>
</dbReference>
<evidence type="ECO:0000313" key="5">
    <source>
        <dbReference type="EMBL" id="GAA3526386.1"/>
    </source>
</evidence>
<sequence>MTDRLTLRRHIRHCRNQLSTQQQNDAAQAVIDHVRRADHLSSARAVALYLANDGELDPHPLIEWYWSRGSRVYLPVLHPFSPGHLLFLHYTPDTPLQANRFGIPEPRLDSRLILPKSELELIFTPLVAFDAQGNRMGMGGGFYDRTLAGWRNGPGPQPVGLAHNCQQVDSIPVDSWDVPLPELITPGRHWRW</sequence>
<evidence type="ECO:0000256" key="4">
    <source>
        <dbReference type="RuleBase" id="RU361279"/>
    </source>
</evidence>
<dbReference type="PANTHER" id="PTHR23407:SF1">
    <property type="entry name" value="5-FORMYLTETRAHYDROFOLATE CYCLO-LIGASE"/>
    <property type="match status" value="1"/>
</dbReference>
<evidence type="ECO:0000313" key="6">
    <source>
        <dbReference type="Proteomes" id="UP001500795"/>
    </source>
</evidence>
<comment type="caution">
    <text evidence="5">The sequence shown here is derived from an EMBL/GenBank/DDBJ whole genome shotgun (WGS) entry which is preliminary data.</text>
</comment>
<keyword evidence="4" id="KW-0479">Metal-binding</keyword>
<dbReference type="PANTHER" id="PTHR23407">
    <property type="entry name" value="ATPASE INHIBITOR/5-FORMYLTETRAHYDROFOLATE CYCLO-LIGASE"/>
    <property type="match status" value="1"/>
</dbReference>
<comment type="catalytic activity">
    <reaction evidence="4">
        <text>(6S)-5-formyl-5,6,7,8-tetrahydrofolate + ATP = (6R)-5,10-methenyltetrahydrofolate + ADP + phosphate</text>
        <dbReference type="Rhea" id="RHEA:10488"/>
        <dbReference type="ChEBI" id="CHEBI:30616"/>
        <dbReference type="ChEBI" id="CHEBI:43474"/>
        <dbReference type="ChEBI" id="CHEBI:57455"/>
        <dbReference type="ChEBI" id="CHEBI:57457"/>
        <dbReference type="ChEBI" id="CHEBI:456216"/>
        <dbReference type="EC" id="6.3.3.2"/>
    </reaction>
</comment>
<dbReference type="InterPro" id="IPR002698">
    <property type="entry name" value="FTHF_cligase"/>
</dbReference>
<keyword evidence="4" id="KW-0460">Magnesium</keyword>
<dbReference type="InterPro" id="IPR037171">
    <property type="entry name" value="NagB/RpiA_transferase-like"/>
</dbReference>
<comment type="similarity">
    <text evidence="1 4">Belongs to the 5-formyltetrahydrofolate cyclo-ligase family.</text>
</comment>
<dbReference type="SUPFAM" id="SSF100950">
    <property type="entry name" value="NagB/RpiA/CoA transferase-like"/>
    <property type="match status" value="1"/>
</dbReference>
<dbReference type="EC" id="6.3.3.2" evidence="4"/>
<dbReference type="Pfam" id="PF01812">
    <property type="entry name" value="5-FTHF_cyc-lig"/>
    <property type="match status" value="1"/>
</dbReference>
<evidence type="ECO:0000256" key="2">
    <source>
        <dbReference type="ARBA" id="ARBA00022741"/>
    </source>
</evidence>
<keyword evidence="6" id="KW-1185">Reference proteome</keyword>
<name>A0ABP6V321_9GAMM</name>
<dbReference type="RefSeq" id="WP_344953740.1">
    <property type="nucleotide sequence ID" value="NZ_BAABCX010000001.1"/>
</dbReference>
<keyword evidence="3 4" id="KW-0067">ATP-binding</keyword>
<proteinExistence type="inferred from homology"/>
<dbReference type="InterPro" id="IPR024185">
    <property type="entry name" value="FTHF_cligase-like_sf"/>
</dbReference>
<dbReference type="NCBIfam" id="TIGR02727">
    <property type="entry name" value="MTHFS_bact"/>
    <property type="match status" value="1"/>
</dbReference>
<gene>
    <name evidence="5" type="ORF">GCM10022394_01870</name>
</gene>
<keyword evidence="2 4" id="KW-0547">Nucleotide-binding</keyword>
<evidence type="ECO:0000256" key="3">
    <source>
        <dbReference type="ARBA" id="ARBA00022840"/>
    </source>
</evidence>
<accession>A0ABP6V321</accession>
<comment type="cofactor">
    <cofactor evidence="4">
        <name>Mg(2+)</name>
        <dbReference type="ChEBI" id="CHEBI:18420"/>
    </cofactor>
</comment>